<accession>A0A252BSG6</accession>
<dbReference type="PANTHER" id="PTHR32552:SF89">
    <property type="entry name" value="CATECHOLATE SIDEROPHORE RECEPTOR FIU"/>
    <property type="match status" value="1"/>
</dbReference>
<dbReference type="RefSeq" id="WP_086639736.1">
    <property type="nucleotide sequence ID" value="NZ_JOPJ01000027.1"/>
</dbReference>
<organism evidence="17 18">
    <name type="scientific">Acetobacter okinawensis</name>
    <dbReference type="NCBI Taxonomy" id="1076594"/>
    <lineage>
        <taxon>Bacteria</taxon>
        <taxon>Pseudomonadati</taxon>
        <taxon>Pseudomonadota</taxon>
        <taxon>Alphaproteobacteria</taxon>
        <taxon>Acetobacterales</taxon>
        <taxon>Acetobacteraceae</taxon>
        <taxon>Acetobacter</taxon>
    </lineage>
</organism>
<dbReference type="GO" id="GO:0009279">
    <property type="term" value="C:cell outer membrane"/>
    <property type="evidence" value="ECO:0007669"/>
    <property type="project" value="UniProtKB-SubCell"/>
</dbReference>
<keyword evidence="3 12" id="KW-1134">Transmembrane beta strand</keyword>
<evidence type="ECO:0000256" key="9">
    <source>
        <dbReference type="ARBA" id="ARBA00023077"/>
    </source>
</evidence>
<dbReference type="Proteomes" id="UP000194931">
    <property type="component" value="Unassembled WGS sequence"/>
</dbReference>
<evidence type="ECO:0000256" key="13">
    <source>
        <dbReference type="RuleBase" id="RU003357"/>
    </source>
</evidence>
<dbReference type="InterPro" id="IPR012910">
    <property type="entry name" value="Plug_dom"/>
</dbReference>
<evidence type="ECO:0000256" key="10">
    <source>
        <dbReference type="ARBA" id="ARBA00023136"/>
    </source>
</evidence>
<keyword evidence="2 12" id="KW-0813">Transport</keyword>
<evidence type="ECO:0000313" key="17">
    <source>
        <dbReference type="EMBL" id="OUJ11491.1"/>
    </source>
</evidence>
<protein>
    <submittedName>
        <fullName evidence="17">TonB-dependent receptor</fullName>
    </submittedName>
</protein>
<dbReference type="SUPFAM" id="SSF56935">
    <property type="entry name" value="Porins"/>
    <property type="match status" value="1"/>
</dbReference>
<evidence type="ECO:0000256" key="2">
    <source>
        <dbReference type="ARBA" id="ARBA00022448"/>
    </source>
</evidence>
<dbReference type="InterPro" id="IPR000531">
    <property type="entry name" value="Beta-barrel_TonB"/>
</dbReference>
<evidence type="ECO:0000259" key="15">
    <source>
        <dbReference type="Pfam" id="PF00593"/>
    </source>
</evidence>
<comment type="similarity">
    <text evidence="12 13">Belongs to the TonB-dependent receptor family.</text>
</comment>
<dbReference type="STRING" id="1236501.GCA_000613865_00480"/>
<proteinExistence type="inferred from homology"/>
<keyword evidence="9 13" id="KW-0798">TonB box</keyword>
<evidence type="ECO:0000256" key="8">
    <source>
        <dbReference type="ARBA" id="ARBA00023065"/>
    </source>
</evidence>
<evidence type="ECO:0000256" key="4">
    <source>
        <dbReference type="ARBA" id="ARBA00022496"/>
    </source>
</evidence>
<reference evidence="18" key="1">
    <citation type="submission" date="2014-06" db="EMBL/GenBank/DDBJ databases">
        <authorList>
            <person name="Winans N.J."/>
            <person name="Newell P.D."/>
            <person name="Douglas A.E."/>
        </authorList>
    </citation>
    <scope>NUCLEOTIDE SEQUENCE [LARGE SCALE GENOMIC DNA]</scope>
</reference>
<dbReference type="EMBL" id="JOPJ01000027">
    <property type="protein sequence ID" value="OUJ11491.1"/>
    <property type="molecule type" value="Genomic_DNA"/>
</dbReference>
<sequence length="781" mass="85669">MVKTRIFLTVSTLLSGIGYPLFVYAQNDTAPAVIKSDPEKQAAKKDGKKKNAADNVESIAVFGHGSTRQTMSISRASMQQSVPGTSALKVLNELPGVLYQSADPFGVYEYSSQIFMRGFSQSQLGFTLDDVPLGDQQFNNYNGLGVTRAIISDNIGSVNVSQGAGGIDVASTSNLGGAVEIHSMDPSHKRGGAVSQTFGSNATFRTYARLDSGDLNESGTRFSVSYARLNGDLWKGHGYDHSDQVNAKLVQPLARESSLKVFFDWSSTQQFDYQDMTKNWLSTAGSNLSNYYPDYTAAYQAAQGTYPAQISKTNDPKDAAYYAGTANRVDYLGGITLDENLTSNLNWKTTLYGHADTGYSTWTTPYKASPNGAPLSQRVQQPQVARGGFESAVTWKVARHTLNAGVWYEYGNFETGRYFSQAPLLGQGTLGNPTNGFPGDKIFATAWHEAFSSNTFVFHMQDTYRVTDTLKINAGFKSMIVNAGNSVLAQDQTINGKPIAQGHLEASNAFLPQISANWRFLPHHELFFDVSHNMRSFPEDGFATNISASPWTASQASFQETKKNLKPETDWVYEGGYRFSSQYISALASLYRINFSNRLQLISSSRGIDPVTAVQNVGGVTTNGAEASITLRPVHGLSIYNSFSYAHSTYDQNVVTSNGLQAIRGKLVPNYPQFMYKANIAYQLGDLNLHVDGSYISRRELTYTNDLHVPGYFLMNFGARYNFGDAGPFKGINASFNIYNLANKTYIATTNELGNNFANTGYNYFLMGAPRQFFGTISTAF</sequence>
<evidence type="ECO:0000256" key="7">
    <source>
        <dbReference type="ARBA" id="ARBA00023004"/>
    </source>
</evidence>
<keyword evidence="6 14" id="KW-0732">Signal</keyword>
<keyword evidence="4" id="KW-0410">Iron transport</keyword>
<dbReference type="PANTHER" id="PTHR32552">
    <property type="entry name" value="FERRICHROME IRON RECEPTOR-RELATED"/>
    <property type="match status" value="1"/>
</dbReference>
<keyword evidence="17" id="KW-0675">Receptor</keyword>
<evidence type="ECO:0000259" key="16">
    <source>
        <dbReference type="Pfam" id="PF07715"/>
    </source>
</evidence>
<name>A0A252BSG6_9PROT</name>
<keyword evidence="10 12" id="KW-0472">Membrane</keyword>
<evidence type="ECO:0000313" key="18">
    <source>
        <dbReference type="Proteomes" id="UP000194931"/>
    </source>
</evidence>
<feature type="domain" description="TonB-dependent receptor plug" evidence="16">
    <location>
        <begin position="69"/>
        <end position="175"/>
    </location>
</feature>
<evidence type="ECO:0000256" key="6">
    <source>
        <dbReference type="ARBA" id="ARBA00022729"/>
    </source>
</evidence>
<evidence type="ECO:0000256" key="1">
    <source>
        <dbReference type="ARBA" id="ARBA00004571"/>
    </source>
</evidence>
<dbReference type="InterPro" id="IPR039426">
    <property type="entry name" value="TonB-dep_rcpt-like"/>
</dbReference>
<dbReference type="Gene3D" id="2.170.130.10">
    <property type="entry name" value="TonB-dependent receptor, plug domain"/>
    <property type="match status" value="1"/>
</dbReference>
<evidence type="ECO:0000256" key="3">
    <source>
        <dbReference type="ARBA" id="ARBA00022452"/>
    </source>
</evidence>
<evidence type="ECO:0000256" key="5">
    <source>
        <dbReference type="ARBA" id="ARBA00022692"/>
    </source>
</evidence>
<feature type="domain" description="TonB-dependent receptor-like beta-barrel" evidence="15">
    <location>
        <begin position="289"/>
        <end position="741"/>
    </location>
</feature>
<keyword evidence="8" id="KW-0406">Ion transport</keyword>
<feature type="chain" id="PRO_5013395559" evidence="14">
    <location>
        <begin position="26"/>
        <end position="781"/>
    </location>
</feature>
<evidence type="ECO:0000256" key="11">
    <source>
        <dbReference type="ARBA" id="ARBA00023237"/>
    </source>
</evidence>
<dbReference type="InterPro" id="IPR036942">
    <property type="entry name" value="Beta-barrel_TonB_sf"/>
</dbReference>
<keyword evidence="18" id="KW-1185">Reference proteome</keyword>
<keyword evidence="7" id="KW-0408">Iron</keyword>
<dbReference type="Pfam" id="PF07715">
    <property type="entry name" value="Plug"/>
    <property type="match status" value="1"/>
</dbReference>
<feature type="signal peptide" evidence="14">
    <location>
        <begin position="1"/>
        <end position="25"/>
    </location>
</feature>
<keyword evidence="11 12" id="KW-0998">Cell outer membrane</keyword>
<evidence type="ECO:0000256" key="12">
    <source>
        <dbReference type="PROSITE-ProRule" id="PRU01360"/>
    </source>
</evidence>
<dbReference type="Gene3D" id="2.40.170.20">
    <property type="entry name" value="TonB-dependent receptor, beta-barrel domain"/>
    <property type="match status" value="1"/>
</dbReference>
<dbReference type="PROSITE" id="PS52016">
    <property type="entry name" value="TONB_DEPENDENT_REC_3"/>
    <property type="match status" value="1"/>
</dbReference>
<dbReference type="OrthoDB" id="7215046at2"/>
<dbReference type="AlphaFoldDB" id="A0A252BSG6"/>
<dbReference type="GO" id="GO:0015344">
    <property type="term" value="F:siderophore uptake transmembrane transporter activity"/>
    <property type="evidence" value="ECO:0007669"/>
    <property type="project" value="TreeGrafter"/>
</dbReference>
<comment type="subcellular location">
    <subcellularLocation>
        <location evidence="1 12">Cell outer membrane</location>
        <topology evidence="1 12">Multi-pass membrane protein</topology>
    </subcellularLocation>
</comment>
<dbReference type="InterPro" id="IPR037066">
    <property type="entry name" value="Plug_dom_sf"/>
</dbReference>
<dbReference type="eggNOG" id="COG4772">
    <property type="taxonomic scope" value="Bacteria"/>
</dbReference>
<dbReference type="Pfam" id="PF00593">
    <property type="entry name" value="TonB_dep_Rec_b-barrel"/>
    <property type="match status" value="1"/>
</dbReference>
<comment type="caution">
    <text evidence="17">The sequence shown here is derived from an EMBL/GenBank/DDBJ whole genome shotgun (WGS) entry which is preliminary data.</text>
</comment>
<evidence type="ECO:0000256" key="14">
    <source>
        <dbReference type="SAM" id="SignalP"/>
    </source>
</evidence>
<keyword evidence="5 12" id="KW-0812">Transmembrane</keyword>
<gene>
    <name evidence="17" type="ORF">HK26_06065</name>
</gene>